<accession>A0A8J7UUU1</accession>
<dbReference type="RefSeq" id="WP_210510726.1">
    <property type="nucleotide sequence ID" value="NZ_JAFIDN010000002.1"/>
</dbReference>
<dbReference type="AlphaFoldDB" id="A0A8J7UUU1"/>
<dbReference type="EMBL" id="JAFIDN010000002">
    <property type="protein sequence ID" value="MBP3191882.1"/>
    <property type="molecule type" value="Genomic_DNA"/>
</dbReference>
<feature type="transmembrane region" description="Helical" evidence="1">
    <location>
        <begin position="107"/>
        <end position="129"/>
    </location>
</feature>
<evidence type="ECO:0000313" key="2">
    <source>
        <dbReference type="EMBL" id="MBP3191882.1"/>
    </source>
</evidence>
<keyword evidence="1" id="KW-0472">Membrane</keyword>
<organism evidence="2 3">
    <name type="scientific">Natronogracilivirga saccharolytica</name>
    <dbReference type="NCBI Taxonomy" id="2812953"/>
    <lineage>
        <taxon>Bacteria</taxon>
        <taxon>Pseudomonadati</taxon>
        <taxon>Balneolota</taxon>
        <taxon>Balneolia</taxon>
        <taxon>Balneolales</taxon>
        <taxon>Cyclonatronaceae</taxon>
        <taxon>Natronogracilivirga</taxon>
    </lineage>
</organism>
<evidence type="ECO:0000313" key="3">
    <source>
        <dbReference type="Proteomes" id="UP000673975"/>
    </source>
</evidence>
<sequence length="133" mass="14055">MSQSVRKYSSIFFLIVSFSLVVQPLNTASSAFSDSDPVAEAKSYADDESGGTWFLIGCVGGFIGYIVATAITPNPPSRAIVGKDEEYVATFTDTYISEVQSTRRSNAMYGCLVGTGATLVLYAAVIAAADDPL</sequence>
<comment type="caution">
    <text evidence="2">The sequence shown here is derived from an EMBL/GenBank/DDBJ whole genome shotgun (WGS) entry which is preliminary data.</text>
</comment>
<evidence type="ECO:0000256" key="1">
    <source>
        <dbReference type="SAM" id="Phobius"/>
    </source>
</evidence>
<gene>
    <name evidence="2" type="ORF">NATSA_04305</name>
</gene>
<protein>
    <submittedName>
        <fullName evidence="2">Uncharacterized protein</fullName>
    </submittedName>
</protein>
<name>A0A8J7UUU1_9BACT</name>
<proteinExistence type="predicted"/>
<reference evidence="2" key="1">
    <citation type="submission" date="2021-02" db="EMBL/GenBank/DDBJ databases">
        <title>Natronogracilivirga saccharolytica gen. nov. sp. nov. a new anaerobic, haloalkiliphilic carbohydrate-fermenting bacterium from soda lake and proposing of Cyclonatronumiaceae fam. nov. in the phylum Balneolaeota.</title>
        <authorList>
            <person name="Zhilina T.N."/>
            <person name="Sorokin D.Y."/>
            <person name="Zavarzina D.G."/>
            <person name="Toshchakov S.V."/>
            <person name="Kublanov I.V."/>
        </authorList>
    </citation>
    <scope>NUCLEOTIDE SEQUENCE</scope>
    <source>
        <strain evidence="2">Z-1702</strain>
    </source>
</reference>
<keyword evidence="1" id="KW-0812">Transmembrane</keyword>
<feature type="transmembrane region" description="Helical" evidence="1">
    <location>
        <begin position="51"/>
        <end position="71"/>
    </location>
</feature>
<dbReference type="Proteomes" id="UP000673975">
    <property type="component" value="Unassembled WGS sequence"/>
</dbReference>
<keyword evidence="3" id="KW-1185">Reference proteome</keyword>
<keyword evidence="1" id="KW-1133">Transmembrane helix</keyword>